<feature type="region of interest" description="Disordered" evidence="1">
    <location>
        <begin position="254"/>
        <end position="285"/>
    </location>
</feature>
<reference evidence="2 3" key="1">
    <citation type="submission" date="2024-06" db="EMBL/GenBank/DDBJ databases">
        <title>The Natural Products Discovery Center: Release of the First 8490 Sequenced Strains for Exploring Actinobacteria Biosynthetic Diversity.</title>
        <authorList>
            <person name="Kalkreuter E."/>
            <person name="Kautsar S.A."/>
            <person name="Yang D."/>
            <person name="Bader C.D."/>
            <person name="Teijaro C.N."/>
            <person name="Fluegel L."/>
            <person name="Davis C.M."/>
            <person name="Simpson J.R."/>
            <person name="Lauterbach L."/>
            <person name="Steele A.D."/>
            <person name="Gui C."/>
            <person name="Meng S."/>
            <person name="Li G."/>
            <person name="Viehrig K."/>
            <person name="Ye F."/>
            <person name="Su P."/>
            <person name="Kiefer A.F."/>
            <person name="Nichols A."/>
            <person name="Cepeda A.J."/>
            <person name="Yan W."/>
            <person name="Fan B."/>
            <person name="Jiang Y."/>
            <person name="Adhikari A."/>
            <person name="Zheng C.-J."/>
            <person name="Schuster L."/>
            <person name="Cowan T.M."/>
            <person name="Smanski M.J."/>
            <person name="Chevrette M.G."/>
            <person name="De Carvalho L.P.S."/>
            <person name="Shen B."/>
        </authorList>
    </citation>
    <scope>NUCLEOTIDE SEQUENCE [LARGE SCALE GENOMIC DNA]</scope>
    <source>
        <strain evidence="2 3">NPDC006337</strain>
    </source>
</reference>
<feature type="region of interest" description="Disordered" evidence="1">
    <location>
        <begin position="1"/>
        <end position="23"/>
    </location>
</feature>
<dbReference type="RefSeq" id="WP_359658520.1">
    <property type="nucleotide sequence ID" value="NZ_JBEXZP010000347.1"/>
</dbReference>
<accession>A0ABV2W5I6</accession>
<evidence type="ECO:0000313" key="2">
    <source>
        <dbReference type="EMBL" id="MEU0708792.1"/>
    </source>
</evidence>
<sequence>MCDDHDVAISAPPSSDAPRQRPTSAVSVLATLLDRSLDQMTEAAADVRLFDREAVRAASDVWDNNLFPLFWAACTSNEGERERRATAVLEWMAGFGERRRGWMTEQAAIAGHDIDALLPPARPYTPGRDYRGHVMAPQCRLTRRNADELGPDYDLATASVRHLRVERAGTRLTAFLQLVVERTFPVDGSAPPALLDVWLDGVTDVAFDLPGAGSQGVILDAGAGEIGMSLGSGGRLRATGGEYRLDDRSWHLSTAGRRADALTPPRTSRSGRPRRPPGGDLGPDAHAAAALLHHAMLELRSVRHAAHADHVPVLTLCRTFSGAGEAILAAGAQHGARRREAAFQDLIRTWAGQGGPRITRWLASVLRERAGRPDIIQTPRPPERTPPSLSVGTPPSATPSQAALVMTAWTAAHTDYRTKRPSTAQLQLALPPRTGDDSSAPWRLRTVSCDDPDAFRLRTDAFQGPGPLVQVGKPTDTCALDLHQGALLLRQRGRAKGSGCSALRPASAP</sequence>
<gene>
    <name evidence="2" type="ORF">ABZ508_15670</name>
</gene>
<dbReference type="Proteomes" id="UP001550378">
    <property type="component" value="Unassembled WGS sequence"/>
</dbReference>
<evidence type="ECO:0000313" key="3">
    <source>
        <dbReference type="Proteomes" id="UP001550378"/>
    </source>
</evidence>
<feature type="compositionally biased region" description="Polar residues" evidence="1">
    <location>
        <begin position="387"/>
        <end position="399"/>
    </location>
</feature>
<dbReference type="EMBL" id="JBEXZR010000012">
    <property type="protein sequence ID" value="MEU0708792.1"/>
    <property type="molecule type" value="Genomic_DNA"/>
</dbReference>
<protein>
    <submittedName>
        <fullName evidence="2">Uncharacterized protein</fullName>
    </submittedName>
</protein>
<organism evidence="2 3">
    <name type="scientific">Streptomyces lavendulocolor</name>
    <dbReference type="NCBI Taxonomy" id="67316"/>
    <lineage>
        <taxon>Bacteria</taxon>
        <taxon>Bacillati</taxon>
        <taxon>Actinomycetota</taxon>
        <taxon>Actinomycetes</taxon>
        <taxon>Kitasatosporales</taxon>
        <taxon>Streptomycetaceae</taxon>
        <taxon>Streptomyces</taxon>
    </lineage>
</organism>
<proteinExistence type="predicted"/>
<keyword evidence="3" id="KW-1185">Reference proteome</keyword>
<comment type="caution">
    <text evidence="2">The sequence shown here is derived from an EMBL/GenBank/DDBJ whole genome shotgun (WGS) entry which is preliminary data.</text>
</comment>
<feature type="region of interest" description="Disordered" evidence="1">
    <location>
        <begin position="372"/>
        <end position="399"/>
    </location>
</feature>
<name>A0ABV2W5I6_9ACTN</name>
<evidence type="ECO:0000256" key="1">
    <source>
        <dbReference type="SAM" id="MobiDB-lite"/>
    </source>
</evidence>